<organism evidence="1 2">
    <name type="scientific">Bacillus salipaludis</name>
    <dbReference type="NCBI Taxonomy" id="2547811"/>
    <lineage>
        <taxon>Bacteria</taxon>
        <taxon>Bacillati</taxon>
        <taxon>Bacillota</taxon>
        <taxon>Bacilli</taxon>
        <taxon>Bacillales</taxon>
        <taxon>Bacillaceae</taxon>
        <taxon>Bacillus</taxon>
    </lineage>
</organism>
<evidence type="ECO:0000313" key="1">
    <source>
        <dbReference type="EMBL" id="MFK9092525.1"/>
    </source>
</evidence>
<dbReference type="RefSeq" id="WP_406581103.1">
    <property type="nucleotide sequence ID" value="NZ_JBJHQH010000009.1"/>
</dbReference>
<proteinExistence type="predicted"/>
<gene>
    <name evidence="1" type="ORF">ACJEBI_13635</name>
</gene>
<protein>
    <submittedName>
        <fullName evidence="1">Uncharacterized protein</fullName>
    </submittedName>
</protein>
<keyword evidence="2" id="KW-1185">Reference proteome</keyword>
<sequence>MNLVKVEMMNATERIAEALQMRGLFVVVKDDFIMFTEGNTKADVEKTRALLTTIGIPTLWQENKFQVLINRTSISIMKQIMNATGREFPVHMEGYHFHWRSFAQRRFGIKVNALDLDANMAMLVKTLNLVGITSLAGCNGHHHYTPNVQFSGVFQGAWFEVIQKTYLSGLTLQHNWQVHYGNRTGSCLRANESSGRWDMNLIYQDTVQMAEVLQKHAGEIRELKNRVFKRNNEMKKAATHFTKEKDYSSLVNWMKKQVKGTLQKGRSEV</sequence>
<dbReference type="Proteomes" id="UP001623041">
    <property type="component" value="Unassembled WGS sequence"/>
</dbReference>
<evidence type="ECO:0000313" key="2">
    <source>
        <dbReference type="Proteomes" id="UP001623041"/>
    </source>
</evidence>
<accession>A0ABW8RGB1</accession>
<name>A0ABW8RGB1_9BACI</name>
<dbReference type="EMBL" id="JBJHQH010000009">
    <property type="protein sequence ID" value="MFK9092525.1"/>
    <property type="molecule type" value="Genomic_DNA"/>
</dbReference>
<reference evidence="1 2" key="1">
    <citation type="submission" date="2024-11" db="EMBL/GenBank/DDBJ databases">
        <authorList>
            <person name="Lucas J.A."/>
        </authorList>
    </citation>
    <scope>NUCLEOTIDE SEQUENCE [LARGE SCALE GENOMIC DNA]</scope>
    <source>
        <strain evidence="1 2">Z 5.4</strain>
    </source>
</reference>
<comment type="caution">
    <text evidence="1">The sequence shown here is derived from an EMBL/GenBank/DDBJ whole genome shotgun (WGS) entry which is preliminary data.</text>
</comment>